<evidence type="ECO:0000256" key="1">
    <source>
        <dbReference type="ARBA" id="ARBA00001675"/>
    </source>
</evidence>
<evidence type="ECO:0000256" key="3">
    <source>
        <dbReference type="ARBA" id="ARBA00007447"/>
    </source>
</evidence>
<dbReference type="Pfam" id="PF00026">
    <property type="entry name" value="Asp"/>
    <property type="match status" value="1"/>
</dbReference>
<protein>
    <recommendedName>
        <fullName evidence="4">candidapepsin</fullName>
        <ecNumber evidence="4">3.4.23.24</ecNumber>
    </recommendedName>
</protein>
<proteinExistence type="inferred from homology"/>
<sequence>MLSFSRISFFSIAIFLVSSLVNAAPIDGITKRAEGVVGLDFEVHVLQNDTIVKRGQTDSSALSFEQYYYITYLELGSNKQRIGVDVDTGSSDLWVPTSSASLEVQKWGNYNPTGSSSYKDLGIPFSIRYVDKSGSSGEFVSDTVSLDNGVAKLSNFQFGKVDSTTVKQCGVFGIGPTSLEAGVFQQSGAPEYPNFPIALKNAGYINKAAYSIYLDTPQANSGSVLFGGKDLSKIDGDLVALPHTGDQRRLGATLNSINFGGQNIDVSAPHTFDTGSTLSAFPSDTFSSLVSAVGANTFFNINGYPVVDCGTSGSVAFNFDGISIDIPISEFIMNTGFLCILRIRSAAPGDEILGDDFLRHAYLVYDVENPSVSLAKVKYDDSKSNIVTL</sequence>
<evidence type="ECO:0000256" key="7">
    <source>
        <dbReference type="ARBA" id="ARBA00022729"/>
    </source>
</evidence>
<keyword evidence="11" id="KW-1015">Disulfide bond</keyword>
<evidence type="ECO:0000256" key="8">
    <source>
        <dbReference type="ARBA" id="ARBA00022750"/>
    </source>
</evidence>
<dbReference type="PANTHER" id="PTHR47966">
    <property type="entry name" value="BETA-SITE APP-CLEAVING ENZYME, ISOFORM A-RELATED"/>
    <property type="match status" value="1"/>
</dbReference>
<keyword evidence="9 13" id="KW-0378">Hydrolase</keyword>
<dbReference type="EC" id="3.4.23.24" evidence="4"/>
<gene>
    <name evidence="16" type="ORF">CLIB1423_39S00496</name>
</gene>
<dbReference type="GO" id="GO:0006508">
    <property type="term" value="P:proteolysis"/>
    <property type="evidence" value="ECO:0007669"/>
    <property type="project" value="UniProtKB-KW"/>
</dbReference>
<evidence type="ECO:0000256" key="13">
    <source>
        <dbReference type="RuleBase" id="RU000454"/>
    </source>
</evidence>
<feature type="active site" evidence="12">
    <location>
        <position position="273"/>
    </location>
</feature>
<accession>A0A9P0QVP3</accession>
<evidence type="ECO:0000313" key="17">
    <source>
        <dbReference type="Proteomes" id="UP000837801"/>
    </source>
</evidence>
<keyword evidence="10" id="KW-0865">Zymogen</keyword>
<name>A0A9P0QVP3_9ASCO</name>
<comment type="similarity">
    <text evidence="3 13">Belongs to the peptidase A1 family.</text>
</comment>
<dbReference type="EMBL" id="CAKXYY010000039">
    <property type="protein sequence ID" value="CAH2355944.1"/>
    <property type="molecule type" value="Genomic_DNA"/>
</dbReference>
<evidence type="ECO:0000256" key="12">
    <source>
        <dbReference type="PIRSR" id="PIRSR601461-1"/>
    </source>
</evidence>
<evidence type="ECO:0000256" key="10">
    <source>
        <dbReference type="ARBA" id="ARBA00023145"/>
    </source>
</evidence>
<dbReference type="InterPro" id="IPR021109">
    <property type="entry name" value="Peptidase_aspartic_dom_sf"/>
</dbReference>
<keyword evidence="7 14" id="KW-0732">Signal</keyword>
<comment type="subcellular location">
    <subcellularLocation>
        <location evidence="2">Secreted</location>
    </subcellularLocation>
</comment>
<dbReference type="SUPFAM" id="SSF50630">
    <property type="entry name" value="Acid proteases"/>
    <property type="match status" value="1"/>
</dbReference>
<organism evidence="16 17">
    <name type="scientific">[Candida] railenensis</name>
    <dbReference type="NCBI Taxonomy" id="45579"/>
    <lineage>
        <taxon>Eukaryota</taxon>
        <taxon>Fungi</taxon>
        <taxon>Dikarya</taxon>
        <taxon>Ascomycota</taxon>
        <taxon>Saccharomycotina</taxon>
        <taxon>Pichiomycetes</taxon>
        <taxon>Debaryomycetaceae</taxon>
        <taxon>Kurtzmaniella</taxon>
    </lineage>
</organism>
<feature type="active site" evidence="12">
    <location>
        <position position="87"/>
    </location>
</feature>
<keyword evidence="6 13" id="KW-0645">Protease</keyword>
<dbReference type="Proteomes" id="UP000837801">
    <property type="component" value="Unassembled WGS sequence"/>
</dbReference>
<dbReference type="AlphaFoldDB" id="A0A9P0QVP3"/>
<evidence type="ECO:0000259" key="15">
    <source>
        <dbReference type="PROSITE" id="PS51767"/>
    </source>
</evidence>
<dbReference type="PANTHER" id="PTHR47966:SF65">
    <property type="entry name" value="ASPARTIC-TYPE ENDOPEPTIDASE"/>
    <property type="match status" value="1"/>
</dbReference>
<feature type="chain" id="PRO_5040163735" description="candidapepsin" evidence="14">
    <location>
        <begin position="24"/>
        <end position="389"/>
    </location>
</feature>
<reference evidence="16" key="1">
    <citation type="submission" date="2022-03" db="EMBL/GenBank/DDBJ databases">
        <authorList>
            <person name="Legras J.-L."/>
            <person name="Devillers H."/>
            <person name="Grondin C."/>
        </authorList>
    </citation>
    <scope>NUCLEOTIDE SEQUENCE</scope>
    <source>
        <strain evidence="16">CLIB 1423</strain>
    </source>
</reference>
<evidence type="ECO:0000256" key="6">
    <source>
        <dbReference type="ARBA" id="ARBA00022670"/>
    </source>
</evidence>
<keyword evidence="5" id="KW-0964">Secreted</keyword>
<dbReference type="PROSITE" id="PS00141">
    <property type="entry name" value="ASP_PROTEASE"/>
    <property type="match status" value="1"/>
</dbReference>
<feature type="domain" description="Peptidase A1" evidence="15">
    <location>
        <begin position="69"/>
        <end position="375"/>
    </location>
</feature>
<keyword evidence="8 13" id="KW-0064">Aspartyl protease</keyword>
<dbReference type="CDD" id="cd05474">
    <property type="entry name" value="SAP_like"/>
    <property type="match status" value="1"/>
</dbReference>
<evidence type="ECO:0000256" key="2">
    <source>
        <dbReference type="ARBA" id="ARBA00004613"/>
    </source>
</evidence>
<evidence type="ECO:0000256" key="9">
    <source>
        <dbReference type="ARBA" id="ARBA00022801"/>
    </source>
</evidence>
<dbReference type="InterPro" id="IPR033876">
    <property type="entry name" value="SAP-like"/>
</dbReference>
<dbReference type="InterPro" id="IPR033121">
    <property type="entry name" value="PEPTIDASE_A1"/>
</dbReference>
<dbReference type="OrthoDB" id="771136at2759"/>
<dbReference type="InterPro" id="IPR001461">
    <property type="entry name" value="Aspartic_peptidase_A1"/>
</dbReference>
<comment type="catalytic activity">
    <reaction evidence="1">
        <text>Preferential cleavage at the carboxyl of hydrophobic amino acids, but fails to cleave 15-Leu-|-Tyr-16, 16-Tyr-|-Leu-17 and 24-Phe-|-Phe-25 of insulin B chain. Activates trypsinogen, and degrades keratin.</text>
        <dbReference type="EC" id="3.4.23.24"/>
    </reaction>
</comment>
<comment type="caution">
    <text evidence="16">The sequence shown here is derived from an EMBL/GenBank/DDBJ whole genome shotgun (WGS) entry which is preliminary data.</text>
</comment>
<evidence type="ECO:0000256" key="5">
    <source>
        <dbReference type="ARBA" id="ARBA00022525"/>
    </source>
</evidence>
<dbReference type="InterPro" id="IPR001969">
    <property type="entry name" value="Aspartic_peptidase_AS"/>
</dbReference>
<feature type="signal peptide" evidence="14">
    <location>
        <begin position="1"/>
        <end position="23"/>
    </location>
</feature>
<dbReference type="GO" id="GO:0005576">
    <property type="term" value="C:extracellular region"/>
    <property type="evidence" value="ECO:0007669"/>
    <property type="project" value="UniProtKB-SubCell"/>
</dbReference>
<evidence type="ECO:0000256" key="11">
    <source>
        <dbReference type="ARBA" id="ARBA00023157"/>
    </source>
</evidence>
<evidence type="ECO:0000313" key="16">
    <source>
        <dbReference type="EMBL" id="CAH2355944.1"/>
    </source>
</evidence>
<dbReference type="Gene3D" id="2.40.70.10">
    <property type="entry name" value="Acid Proteases"/>
    <property type="match status" value="2"/>
</dbReference>
<dbReference type="PROSITE" id="PS51767">
    <property type="entry name" value="PEPTIDASE_A1"/>
    <property type="match status" value="1"/>
</dbReference>
<dbReference type="GO" id="GO:0004190">
    <property type="term" value="F:aspartic-type endopeptidase activity"/>
    <property type="evidence" value="ECO:0007669"/>
    <property type="project" value="UniProtKB-KW"/>
</dbReference>
<keyword evidence="17" id="KW-1185">Reference proteome</keyword>
<evidence type="ECO:0000256" key="14">
    <source>
        <dbReference type="SAM" id="SignalP"/>
    </source>
</evidence>
<evidence type="ECO:0000256" key="4">
    <source>
        <dbReference type="ARBA" id="ARBA00013207"/>
    </source>
</evidence>
<dbReference type="PRINTS" id="PR00792">
    <property type="entry name" value="PEPSIN"/>
</dbReference>